<keyword evidence="2" id="KW-0479">Metal-binding</keyword>
<keyword evidence="9" id="KW-1185">Reference proteome</keyword>
<accession>A0A4R1GEV3</accession>
<proteinExistence type="inferred from homology"/>
<comment type="similarity">
    <text evidence="6">Belongs to the peptidase M48 family.</text>
</comment>
<evidence type="ECO:0000256" key="1">
    <source>
        <dbReference type="ARBA" id="ARBA00022670"/>
    </source>
</evidence>
<dbReference type="AlphaFoldDB" id="A0A4R1GEV3"/>
<dbReference type="PANTHER" id="PTHR22726:SF1">
    <property type="entry name" value="METALLOENDOPEPTIDASE OMA1, MITOCHONDRIAL"/>
    <property type="match status" value="1"/>
</dbReference>
<protein>
    <submittedName>
        <fullName evidence="8">Peptidase M48-like protein</fullName>
    </submittedName>
</protein>
<feature type="domain" description="Peptidase M48" evidence="7">
    <location>
        <begin position="65"/>
        <end position="244"/>
    </location>
</feature>
<dbReference type="GO" id="GO:0046872">
    <property type="term" value="F:metal ion binding"/>
    <property type="evidence" value="ECO:0007669"/>
    <property type="project" value="UniProtKB-KW"/>
</dbReference>
<evidence type="ECO:0000313" key="8">
    <source>
        <dbReference type="EMBL" id="TCK05370.1"/>
    </source>
</evidence>
<dbReference type="Gene3D" id="3.30.2010.10">
    <property type="entry name" value="Metalloproteases ('zincins'), catalytic domain"/>
    <property type="match status" value="1"/>
</dbReference>
<dbReference type="PROSITE" id="PS51257">
    <property type="entry name" value="PROKAR_LIPOPROTEIN"/>
    <property type="match status" value="1"/>
</dbReference>
<evidence type="ECO:0000256" key="2">
    <source>
        <dbReference type="ARBA" id="ARBA00022723"/>
    </source>
</evidence>
<dbReference type="Proteomes" id="UP000295777">
    <property type="component" value="Unassembled WGS sequence"/>
</dbReference>
<dbReference type="OrthoDB" id="9810445at2"/>
<dbReference type="GO" id="GO:0016020">
    <property type="term" value="C:membrane"/>
    <property type="evidence" value="ECO:0007669"/>
    <property type="project" value="TreeGrafter"/>
</dbReference>
<comment type="caution">
    <text evidence="8">The sequence shown here is derived from an EMBL/GenBank/DDBJ whole genome shotgun (WGS) entry which is preliminary data.</text>
</comment>
<organism evidence="8 9">
    <name type="scientific">Phorcysia thermohydrogeniphila</name>
    <dbReference type="NCBI Taxonomy" id="936138"/>
    <lineage>
        <taxon>Bacteria</taxon>
        <taxon>Pseudomonadati</taxon>
        <taxon>Aquificota</taxon>
        <taxon>Aquificia</taxon>
        <taxon>Desulfurobacteriales</taxon>
        <taxon>Desulfurobacteriaceae</taxon>
        <taxon>Phorcysia</taxon>
    </lineage>
</organism>
<dbReference type="PANTHER" id="PTHR22726">
    <property type="entry name" value="METALLOENDOPEPTIDASE OMA1"/>
    <property type="match status" value="1"/>
</dbReference>
<evidence type="ECO:0000256" key="6">
    <source>
        <dbReference type="RuleBase" id="RU003983"/>
    </source>
</evidence>
<dbReference type="InterPro" id="IPR051156">
    <property type="entry name" value="Mito/Outer_Membr_Metalloprot"/>
</dbReference>
<keyword evidence="3 6" id="KW-0378">Hydrolase</keyword>
<evidence type="ECO:0000313" key="9">
    <source>
        <dbReference type="Proteomes" id="UP000295777"/>
    </source>
</evidence>
<dbReference type="InterPro" id="IPR001915">
    <property type="entry name" value="Peptidase_M48"/>
</dbReference>
<comment type="cofactor">
    <cofactor evidence="6">
        <name>Zn(2+)</name>
        <dbReference type="ChEBI" id="CHEBI:29105"/>
    </cofactor>
    <text evidence="6">Binds 1 zinc ion per subunit.</text>
</comment>
<evidence type="ECO:0000259" key="7">
    <source>
        <dbReference type="Pfam" id="PF01435"/>
    </source>
</evidence>
<keyword evidence="1 6" id="KW-0645">Protease</keyword>
<dbReference type="EMBL" id="SMFV01000002">
    <property type="protein sequence ID" value="TCK05370.1"/>
    <property type="molecule type" value="Genomic_DNA"/>
</dbReference>
<gene>
    <name evidence="8" type="ORF">CLV27_0797</name>
</gene>
<dbReference type="Pfam" id="PF01435">
    <property type="entry name" value="Peptidase_M48"/>
    <property type="match status" value="1"/>
</dbReference>
<evidence type="ECO:0000256" key="4">
    <source>
        <dbReference type="ARBA" id="ARBA00022833"/>
    </source>
</evidence>
<sequence>MKRIYVHLLIVSLLAFLAACGVVRTSPFGDKAFIFIPTPQEVNIGRQAARQVERKVKLCRDPVINEYVRFVGNKIAAVSDRHDVIYHFKVIDSDEINAFALPGGWVYIYTGLLRHLKNEAELAFVLGHEVGHVVGRHAVRRLQFIYGLDFILSLTFGGKELSPAEREFLNILLNLVVAGYSRKEELEADAMGAYYTGKAGWNPVASVETIRLLDSLIKFKPTGVTELFMDHPTNRKRVRNLNRWLSNFPKEWQKNPFNEERYREKVLRRLEVGHCR</sequence>
<dbReference type="RefSeq" id="WP_132526017.1">
    <property type="nucleotide sequence ID" value="NZ_SMFV01000002.1"/>
</dbReference>
<evidence type="ECO:0000256" key="5">
    <source>
        <dbReference type="ARBA" id="ARBA00023049"/>
    </source>
</evidence>
<dbReference type="CDD" id="cd07333">
    <property type="entry name" value="M48C_bepA_like"/>
    <property type="match status" value="1"/>
</dbReference>
<dbReference type="GO" id="GO:0004222">
    <property type="term" value="F:metalloendopeptidase activity"/>
    <property type="evidence" value="ECO:0007669"/>
    <property type="project" value="InterPro"/>
</dbReference>
<evidence type="ECO:0000256" key="3">
    <source>
        <dbReference type="ARBA" id="ARBA00022801"/>
    </source>
</evidence>
<dbReference type="GO" id="GO:0051603">
    <property type="term" value="P:proteolysis involved in protein catabolic process"/>
    <property type="evidence" value="ECO:0007669"/>
    <property type="project" value="TreeGrafter"/>
</dbReference>
<reference evidence="8 9" key="1">
    <citation type="submission" date="2019-03" db="EMBL/GenBank/DDBJ databases">
        <title>Genomic Encyclopedia of Archaeal and Bacterial Type Strains, Phase II (KMG-II): from individual species to whole genera.</title>
        <authorList>
            <person name="Goeker M."/>
        </authorList>
    </citation>
    <scope>NUCLEOTIDE SEQUENCE [LARGE SCALE GENOMIC DNA]</scope>
    <source>
        <strain evidence="8 9">DSM 24425</strain>
    </source>
</reference>
<keyword evidence="5 6" id="KW-0482">Metalloprotease</keyword>
<name>A0A4R1GEV3_9BACT</name>
<keyword evidence="4 6" id="KW-0862">Zinc</keyword>